<organism evidence="1 2">
    <name type="scientific">Streptomyces achromogenes</name>
    <dbReference type="NCBI Taxonomy" id="67255"/>
    <lineage>
        <taxon>Bacteria</taxon>
        <taxon>Bacillati</taxon>
        <taxon>Actinomycetota</taxon>
        <taxon>Actinomycetes</taxon>
        <taxon>Kitasatosporales</taxon>
        <taxon>Streptomycetaceae</taxon>
        <taxon>Streptomyces</taxon>
    </lineage>
</organism>
<accession>A0ABU0Q2B7</accession>
<name>A0ABU0Q2B7_STRAH</name>
<sequence>MSESTRAGDIAAGYAFSGPALDLGALLWEAGNVCPRPRSASPSPC</sequence>
<evidence type="ECO:0000313" key="1">
    <source>
        <dbReference type="EMBL" id="MDQ0684804.1"/>
    </source>
</evidence>
<comment type="caution">
    <text evidence="1">The sequence shown here is derived from an EMBL/GenBank/DDBJ whole genome shotgun (WGS) entry which is preliminary data.</text>
</comment>
<dbReference type="Proteomes" id="UP001243364">
    <property type="component" value="Unassembled WGS sequence"/>
</dbReference>
<reference evidence="1 2" key="1">
    <citation type="submission" date="2023-07" db="EMBL/GenBank/DDBJ databases">
        <title>Comparative genomics of wheat-associated soil bacteria to identify genetic determinants of phenazine resistance.</title>
        <authorList>
            <person name="Mouncey N."/>
        </authorList>
    </citation>
    <scope>NUCLEOTIDE SEQUENCE [LARGE SCALE GENOMIC DNA]</scope>
    <source>
        <strain evidence="1 2">W4I19-2</strain>
    </source>
</reference>
<keyword evidence="2" id="KW-1185">Reference proteome</keyword>
<evidence type="ECO:0000313" key="2">
    <source>
        <dbReference type="Proteomes" id="UP001243364"/>
    </source>
</evidence>
<proteinExistence type="predicted"/>
<dbReference type="EMBL" id="JAUSYA010000001">
    <property type="protein sequence ID" value="MDQ0684804.1"/>
    <property type="molecule type" value="Genomic_DNA"/>
</dbReference>
<protein>
    <submittedName>
        <fullName evidence="1">Uncharacterized protein</fullName>
    </submittedName>
</protein>
<gene>
    <name evidence="1" type="ORF">QFZ56_003767</name>
</gene>